<protein>
    <submittedName>
        <fullName evidence="1">Uncharacterized protein</fullName>
    </submittedName>
</protein>
<evidence type="ECO:0000313" key="2">
    <source>
        <dbReference type="Proteomes" id="UP000078512"/>
    </source>
</evidence>
<evidence type="ECO:0000313" key="1">
    <source>
        <dbReference type="EMBL" id="OAQ36859.1"/>
    </source>
</evidence>
<dbReference type="Proteomes" id="UP000078512">
    <property type="component" value="Unassembled WGS sequence"/>
</dbReference>
<dbReference type="EMBL" id="KV442011">
    <property type="protein sequence ID" value="OAQ36859.1"/>
    <property type="molecule type" value="Genomic_DNA"/>
</dbReference>
<reference evidence="1 2" key="1">
    <citation type="submission" date="2016-05" db="EMBL/GenBank/DDBJ databases">
        <title>Genome sequencing reveals origins of a unique bacterial endosymbiosis in the earliest lineages of terrestrial Fungi.</title>
        <authorList>
            <consortium name="DOE Joint Genome Institute"/>
            <person name="Uehling J."/>
            <person name="Gryganskyi A."/>
            <person name="Hameed K."/>
            <person name="Tschaplinski T."/>
            <person name="Misztal P."/>
            <person name="Wu S."/>
            <person name="Desiro A."/>
            <person name="Vande Pol N."/>
            <person name="Du Z.-Y."/>
            <person name="Zienkiewicz A."/>
            <person name="Zienkiewicz K."/>
            <person name="Morin E."/>
            <person name="Tisserant E."/>
            <person name="Splivallo R."/>
            <person name="Hainaut M."/>
            <person name="Henrissat B."/>
            <person name="Ohm R."/>
            <person name="Kuo A."/>
            <person name="Yan J."/>
            <person name="Lipzen A."/>
            <person name="Nolan M."/>
            <person name="Labutti K."/>
            <person name="Barry K."/>
            <person name="Goldstein A."/>
            <person name="Labbe J."/>
            <person name="Schadt C."/>
            <person name="Tuskan G."/>
            <person name="Grigoriev I."/>
            <person name="Martin F."/>
            <person name="Vilgalys R."/>
            <person name="Bonito G."/>
        </authorList>
    </citation>
    <scope>NUCLEOTIDE SEQUENCE [LARGE SCALE GENOMIC DNA]</scope>
    <source>
        <strain evidence="1 2">AG-77</strain>
    </source>
</reference>
<sequence length="188" mass="22074">MSTILRRNQANQEQPVTNIMTQKLSPLDIPEILKLVFSFLDNFTILHRSPCLQELTSLLLRQVSWTSYWNPWHDKKKDDITSRLVGAGRFYCYIFDPTSQHMLNELHSLFRNIPGRNHKELDRRNGLAKGRIHQMLYEFSPLRTLNVYMEDCHTTALNSLQFPPILTALRLVVTRHHMGIFGLDRMLN</sequence>
<dbReference type="AlphaFoldDB" id="A0A197KKV4"/>
<organism evidence="1 2">
    <name type="scientific">Linnemannia elongata AG-77</name>
    <dbReference type="NCBI Taxonomy" id="1314771"/>
    <lineage>
        <taxon>Eukaryota</taxon>
        <taxon>Fungi</taxon>
        <taxon>Fungi incertae sedis</taxon>
        <taxon>Mucoromycota</taxon>
        <taxon>Mortierellomycotina</taxon>
        <taxon>Mortierellomycetes</taxon>
        <taxon>Mortierellales</taxon>
        <taxon>Mortierellaceae</taxon>
        <taxon>Linnemannia</taxon>
    </lineage>
</organism>
<name>A0A197KKV4_9FUNG</name>
<keyword evidence="2" id="KW-1185">Reference proteome</keyword>
<proteinExistence type="predicted"/>
<gene>
    <name evidence="1" type="ORF">K457DRAFT_120153</name>
</gene>
<accession>A0A197KKV4</accession>